<dbReference type="RefSeq" id="WP_011372936.1">
    <property type="nucleotide sequence ID" value="NC_007575.1"/>
</dbReference>
<evidence type="ECO:0000313" key="2">
    <source>
        <dbReference type="EMBL" id="ABB44584.1"/>
    </source>
</evidence>
<dbReference type="PROSITE" id="PS51257">
    <property type="entry name" value="PROKAR_LIPOPROTEIN"/>
    <property type="match status" value="1"/>
</dbReference>
<feature type="signal peptide" evidence="1">
    <location>
        <begin position="1"/>
        <end position="24"/>
    </location>
</feature>
<evidence type="ECO:0000256" key="1">
    <source>
        <dbReference type="SAM" id="SignalP"/>
    </source>
</evidence>
<gene>
    <name evidence="2" type="ordered locus">Suden_1306</name>
</gene>
<reference evidence="2 3" key="1">
    <citation type="journal article" date="2008" name="Appl. Environ. Microbiol.">
        <title>Genome of the epsilonproteobacterial chemolithoautotroph Sulfurimonas denitrificans.</title>
        <authorList>
            <person name="Sievert S.M."/>
            <person name="Scott K.M."/>
            <person name="Klotz M.G."/>
            <person name="Chain P.S.G."/>
            <person name="Hauser L.J."/>
            <person name="Hemp J."/>
            <person name="Huegler M."/>
            <person name="Land M."/>
            <person name="Lapidus A."/>
            <person name="Larimer F.W."/>
            <person name="Lucas S."/>
            <person name="Malfatti S.A."/>
            <person name="Meyer F."/>
            <person name="Paulsen I.T."/>
            <person name="Ren Q."/>
            <person name="Simon J."/>
            <person name="Bailey K."/>
            <person name="Diaz E."/>
            <person name="Fitzpatrick K.A."/>
            <person name="Glover B."/>
            <person name="Gwatney N."/>
            <person name="Korajkic A."/>
            <person name="Long A."/>
            <person name="Mobberley J.M."/>
            <person name="Pantry S.N."/>
            <person name="Pazder G."/>
            <person name="Peterson S."/>
            <person name="Quintanilla J.D."/>
            <person name="Sprinkle R."/>
            <person name="Stephens J."/>
            <person name="Thomas P."/>
            <person name="Vaughn R."/>
            <person name="Weber M.J."/>
            <person name="Wooten L.L."/>
        </authorList>
    </citation>
    <scope>NUCLEOTIDE SEQUENCE [LARGE SCALE GENOMIC DNA]</scope>
    <source>
        <strain evidence="3">ATCC 33889 / DSM 1251</strain>
    </source>
</reference>
<dbReference type="EMBL" id="CP000153">
    <property type="protein sequence ID" value="ABB44584.1"/>
    <property type="molecule type" value="Genomic_DNA"/>
</dbReference>
<feature type="chain" id="PRO_5004219740" evidence="1">
    <location>
        <begin position="25"/>
        <end position="149"/>
    </location>
</feature>
<keyword evidence="3" id="KW-1185">Reference proteome</keyword>
<dbReference type="AlphaFoldDB" id="Q30QZ7"/>
<dbReference type="SUPFAM" id="SSF160387">
    <property type="entry name" value="NosL/MerB-like"/>
    <property type="match status" value="1"/>
</dbReference>
<dbReference type="STRING" id="326298.Suden_1306"/>
<dbReference type="HOGENOM" id="CLU_108823_2_1_7"/>
<dbReference type="KEGG" id="tdn:Suden_1306"/>
<proteinExistence type="predicted"/>
<dbReference type="Proteomes" id="UP000002714">
    <property type="component" value="Chromosome"/>
</dbReference>
<name>Q30QZ7_SULDN</name>
<protein>
    <submittedName>
        <fullName evidence="2">Uncharacterized protein</fullName>
    </submittedName>
</protein>
<keyword evidence="1" id="KW-0732">Signal</keyword>
<organism evidence="2 3">
    <name type="scientific">Sulfurimonas denitrificans (strain ATCC 33889 / DSM 1251)</name>
    <name type="common">Thiomicrospira denitrificans (strain ATCC 33889 / DSM 1251)</name>
    <dbReference type="NCBI Taxonomy" id="326298"/>
    <lineage>
        <taxon>Bacteria</taxon>
        <taxon>Pseudomonadati</taxon>
        <taxon>Campylobacterota</taxon>
        <taxon>Epsilonproteobacteria</taxon>
        <taxon>Campylobacterales</taxon>
        <taxon>Sulfurimonadaceae</taxon>
        <taxon>Sulfurimonas</taxon>
    </lineage>
</organism>
<dbReference type="eggNOG" id="COG4314">
    <property type="taxonomic scope" value="Bacteria"/>
</dbReference>
<accession>Q30QZ7</accession>
<sequence length="149" mass="17007">MKFFSFISLFTLLLFISACSSSDAITSENKKSCPKCNMTLPTSNIHTAKLEDDSKSYYFDDFGCLVLWAKEKNISLVDKKIEVFSNDTKRYIDAKAAYFIINDKTPMSYGFGAYENEVLNSIKVEEVELKMLRGEHMANPKIRKQILGQ</sequence>
<evidence type="ECO:0000313" key="3">
    <source>
        <dbReference type="Proteomes" id="UP000002714"/>
    </source>
</evidence>